<comment type="caution">
    <text evidence="2">The sequence shown here is derived from an EMBL/GenBank/DDBJ whole genome shotgun (WGS) entry which is preliminary data.</text>
</comment>
<dbReference type="EMBL" id="BPVZ01000217">
    <property type="protein sequence ID" value="GKV46840.1"/>
    <property type="molecule type" value="Genomic_DNA"/>
</dbReference>
<proteinExistence type="predicted"/>
<evidence type="ECO:0000313" key="2">
    <source>
        <dbReference type="EMBL" id="GKV46840.1"/>
    </source>
</evidence>
<dbReference type="Proteomes" id="UP001054252">
    <property type="component" value="Unassembled WGS sequence"/>
</dbReference>
<gene>
    <name evidence="2" type="ORF">SLEP1_g53801</name>
</gene>
<reference evidence="2 3" key="1">
    <citation type="journal article" date="2021" name="Commun. Biol.">
        <title>The genome of Shorea leprosula (Dipterocarpaceae) highlights the ecological relevance of drought in aseasonal tropical rainforests.</title>
        <authorList>
            <person name="Ng K.K.S."/>
            <person name="Kobayashi M.J."/>
            <person name="Fawcett J.A."/>
            <person name="Hatakeyama M."/>
            <person name="Paape T."/>
            <person name="Ng C.H."/>
            <person name="Ang C.C."/>
            <person name="Tnah L.H."/>
            <person name="Lee C.T."/>
            <person name="Nishiyama T."/>
            <person name="Sese J."/>
            <person name="O'Brien M.J."/>
            <person name="Copetti D."/>
            <person name="Mohd Noor M.I."/>
            <person name="Ong R.C."/>
            <person name="Putra M."/>
            <person name="Sireger I.Z."/>
            <person name="Indrioko S."/>
            <person name="Kosugi Y."/>
            <person name="Izuno A."/>
            <person name="Isagi Y."/>
            <person name="Lee S.L."/>
            <person name="Shimizu K.K."/>
        </authorList>
    </citation>
    <scope>NUCLEOTIDE SEQUENCE [LARGE SCALE GENOMIC DNA]</scope>
    <source>
        <strain evidence="2">214</strain>
    </source>
</reference>
<name>A0AAV5MAD9_9ROSI</name>
<feature type="signal peptide" evidence="1">
    <location>
        <begin position="1"/>
        <end position="23"/>
    </location>
</feature>
<evidence type="ECO:0000256" key="1">
    <source>
        <dbReference type="SAM" id="SignalP"/>
    </source>
</evidence>
<sequence>MPFIHRPCHSNSFLSLILVRLHSHLLLSRSPSSIDNQIQVSLHSTPRSFFHHLQIFVSAVPPSSPSIIRLMGASPPSECGENAGLEIEIHGFRYEFEIHGF</sequence>
<keyword evidence="3" id="KW-1185">Reference proteome</keyword>
<feature type="chain" id="PRO_5043394514" evidence="1">
    <location>
        <begin position="24"/>
        <end position="101"/>
    </location>
</feature>
<organism evidence="2 3">
    <name type="scientific">Rubroshorea leprosula</name>
    <dbReference type="NCBI Taxonomy" id="152421"/>
    <lineage>
        <taxon>Eukaryota</taxon>
        <taxon>Viridiplantae</taxon>
        <taxon>Streptophyta</taxon>
        <taxon>Embryophyta</taxon>
        <taxon>Tracheophyta</taxon>
        <taxon>Spermatophyta</taxon>
        <taxon>Magnoliopsida</taxon>
        <taxon>eudicotyledons</taxon>
        <taxon>Gunneridae</taxon>
        <taxon>Pentapetalae</taxon>
        <taxon>rosids</taxon>
        <taxon>malvids</taxon>
        <taxon>Malvales</taxon>
        <taxon>Dipterocarpaceae</taxon>
        <taxon>Rubroshorea</taxon>
    </lineage>
</organism>
<protein>
    <submittedName>
        <fullName evidence="2">Uncharacterized protein</fullName>
    </submittedName>
</protein>
<dbReference type="AlphaFoldDB" id="A0AAV5MAD9"/>
<evidence type="ECO:0000313" key="3">
    <source>
        <dbReference type="Proteomes" id="UP001054252"/>
    </source>
</evidence>
<keyword evidence="1" id="KW-0732">Signal</keyword>
<accession>A0AAV5MAD9</accession>